<gene>
    <name evidence="2" type="ORF">J2744_002549</name>
</gene>
<dbReference type="InterPro" id="IPR055766">
    <property type="entry name" value="DUF7342"/>
</dbReference>
<protein>
    <submittedName>
        <fullName evidence="2">ASC-1-like (ASCH) protein</fullName>
    </submittedName>
</protein>
<feature type="region of interest" description="Disordered" evidence="1">
    <location>
        <begin position="116"/>
        <end position="179"/>
    </location>
</feature>
<evidence type="ECO:0000313" key="2">
    <source>
        <dbReference type="EMBL" id="MBP1902847.1"/>
    </source>
</evidence>
<sequence>MTDDTDRDDGPDRASMTRGERVRAAARTLRKPRSASWIADQTDATVKTAQKYLDQLVEDSVRRTVEQGDRTLYCVDRLVASYREVAALQREHDREELTTALASMRETVTEWMETYDVETPGELRGPSPTSRTPPRSSGGVTLPASGSTSPTAFRSFGRRSTSTSGPSSATPAPPETDGVAETIDTSVYEGLRDVLRRQPAVTTVTYRPNSIVNCGWHRDDDDHPELGSVHFQYEGPSPDERGRKPARFAKSMPTEILWSALDELCREQLG</sequence>
<feature type="compositionally biased region" description="Low complexity" evidence="1">
    <location>
        <begin position="151"/>
        <end position="170"/>
    </location>
</feature>
<dbReference type="RefSeq" id="WP_245203362.1">
    <property type="nucleotide sequence ID" value="NZ_BAAADX010000009.1"/>
</dbReference>
<name>A0A8J7RSQ0_9EURY</name>
<organism evidence="2 3">
    <name type="scientific">Halorubrum trapanicum</name>
    <dbReference type="NCBI Taxonomy" id="29284"/>
    <lineage>
        <taxon>Archaea</taxon>
        <taxon>Methanobacteriati</taxon>
        <taxon>Methanobacteriota</taxon>
        <taxon>Stenosarchaea group</taxon>
        <taxon>Halobacteria</taxon>
        <taxon>Halobacteriales</taxon>
        <taxon>Haloferacaceae</taxon>
        <taxon>Halorubrum</taxon>
    </lineage>
</organism>
<dbReference type="Proteomes" id="UP000770586">
    <property type="component" value="Unassembled WGS sequence"/>
</dbReference>
<keyword evidence="3" id="KW-1185">Reference proteome</keyword>
<evidence type="ECO:0000313" key="3">
    <source>
        <dbReference type="Proteomes" id="UP000770586"/>
    </source>
</evidence>
<accession>A0A8J7RSQ0</accession>
<reference evidence="2 3" key="1">
    <citation type="submission" date="2021-03" db="EMBL/GenBank/DDBJ databases">
        <title>Genomic Encyclopedia of Type Strains, Phase IV (KMG-IV): sequencing the most valuable type-strain genomes for metagenomic binning, comparative biology and taxonomic classification.</title>
        <authorList>
            <person name="Goeker M."/>
        </authorList>
    </citation>
    <scope>NUCLEOTIDE SEQUENCE [LARGE SCALE GENOMIC DNA]</scope>
    <source>
        <strain evidence="2 3">DSM 12287</strain>
    </source>
</reference>
<feature type="region of interest" description="Disordered" evidence="1">
    <location>
        <begin position="1"/>
        <end position="28"/>
    </location>
</feature>
<proteinExistence type="predicted"/>
<feature type="compositionally biased region" description="Low complexity" evidence="1">
    <location>
        <begin position="124"/>
        <end position="139"/>
    </location>
</feature>
<evidence type="ECO:0000256" key="1">
    <source>
        <dbReference type="SAM" id="MobiDB-lite"/>
    </source>
</evidence>
<dbReference type="Pfam" id="PF24033">
    <property type="entry name" value="DUF7342"/>
    <property type="match status" value="1"/>
</dbReference>
<dbReference type="AlphaFoldDB" id="A0A8J7RSQ0"/>
<comment type="caution">
    <text evidence="2">The sequence shown here is derived from an EMBL/GenBank/DDBJ whole genome shotgun (WGS) entry which is preliminary data.</text>
</comment>
<dbReference type="EMBL" id="JAGGKE010000012">
    <property type="protein sequence ID" value="MBP1902847.1"/>
    <property type="molecule type" value="Genomic_DNA"/>
</dbReference>